<dbReference type="PANTHER" id="PTHR48084">
    <property type="entry name" value="2-OXOGLUTARATE OXIDOREDUCTASE SUBUNIT KORB-RELATED"/>
    <property type="match status" value="1"/>
</dbReference>
<evidence type="ECO:0000313" key="4">
    <source>
        <dbReference type="Proteomes" id="UP000596092"/>
    </source>
</evidence>
<dbReference type="GO" id="GO:0045333">
    <property type="term" value="P:cellular respiration"/>
    <property type="evidence" value="ECO:0007669"/>
    <property type="project" value="UniProtKB-ARBA"/>
</dbReference>
<organism evidence="3 4">
    <name type="scientific">Desulfobulbus oligotrophicus</name>
    <dbReference type="NCBI Taxonomy" id="1909699"/>
    <lineage>
        <taxon>Bacteria</taxon>
        <taxon>Pseudomonadati</taxon>
        <taxon>Thermodesulfobacteriota</taxon>
        <taxon>Desulfobulbia</taxon>
        <taxon>Desulfobulbales</taxon>
        <taxon>Desulfobulbaceae</taxon>
        <taxon>Desulfobulbus</taxon>
    </lineage>
</organism>
<dbReference type="SUPFAM" id="SSF52518">
    <property type="entry name" value="Thiamin diphosphate-binding fold (THDP-binding)"/>
    <property type="match status" value="1"/>
</dbReference>
<dbReference type="GO" id="GO:0044281">
    <property type="term" value="P:small molecule metabolic process"/>
    <property type="evidence" value="ECO:0007669"/>
    <property type="project" value="UniProtKB-ARBA"/>
</dbReference>
<dbReference type="Proteomes" id="UP000596092">
    <property type="component" value="Chromosome"/>
</dbReference>
<reference evidence="3 4" key="1">
    <citation type="submission" date="2020-05" db="EMBL/GenBank/DDBJ databases">
        <title>Complete genome of Desulfobulbus oligotrophicus.</title>
        <authorList>
            <person name="Podar M."/>
        </authorList>
    </citation>
    <scope>NUCLEOTIDE SEQUENCE [LARGE SCALE GENOMIC DNA]</scope>
    <source>
        <strain evidence="3 4">Prop6</strain>
    </source>
</reference>
<dbReference type="InterPro" id="IPR051457">
    <property type="entry name" value="2-oxoacid:Fd_oxidoreductase"/>
</dbReference>
<dbReference type="InterPro" id="IPR029061">
    <property type="entry name" value="THDP-binding"/>
</dbReference>
<accession>A0A7T5VDM5</accession>
<name>A0A7T5VDM5_9BACT</name>
<dbReference type="GO" id="GO:0016625">
    <property type="term" value="F:oxidoreductase activity, acting on the aldehyde or oxo group of donors, iron-sulfur protein as acceptor"/>
    <property type="evidence" value="ECO:0007669"/>
    <property type="project" value="UniProtKB-ARBA"/>
</dbReference>
<dbReference type="Gene3D" id="3.40.50.970">
    <property type="match status" value="1"/>
</dbReference>
<keyword evidence="4" id="KW-1185">Reference proteome</keyword>
<feature type="domain" description="Thiamine pyrophosphate enzyme TPP-binding" evidence="2">
    <location>
        <begin position="63"/>
        <end position="209"/>
    </location>
</feature>
<dbReference type="CDD" id="cd03375">
    <property type="entry name" value="TPP_OGFOR"/>
    <property type="match status" value="1"/>
</dbReference>
<dbReference type="KEGG" id="dog:HP555_08860"/>
<proteinExistence type="predicted"/>
<keyword evidence="1" id="KW-0560">Oxidoreductase</keyword>
<dbReference type="Pfam" id="PF02775">
    <property type="entry name" value="TPP_enzyme_C"/>
    <property type="match status" value="1"/>
</dbReference>
<dbReference type="AlphaFoldDB" id="A0A7T5VDM5"/>
<dbReference type="GO" id="GO:0030976">
    <property type="term" value="F:thiamine pyrophosphate binding"/>
    <property type="evidence" value="ECO:0007669"/>
    <property type="project" value="InterPro"/>
</dbReference>
<gene>
    <name evidence="3" type="ORF">HP555_08860</name>
</gene>
<evidence type="ECO:0000313" key="3">
    <source>
        <dbReference type="EMBL" id="QQG65969.1"/>
    </source>
</evidence>
<evidence type="ECO:0000259" key="2">
    <source>
        <dbReference type="Pfam" id="PF02775"/>
    </source>
</evidence>
<dbReference type="InterPro" id="IPR011766">
    <property type="entry name" value="TPP_enzyme_TPP-bd"/>
</dbReference>
<evidence type="ECO:0000256" key="1">
    <source>
        <dbReference type="ARBA" id="ARBA00023002"/>
    </source>
</evidence>
<protein>
    <submittedName>
        <fullName evidence="3">2-oxoacid:ferredoxin oxidoreductase subunit beta</fullName>
    </submittedName>
</protein>
<sequence>MTTNPKKITRQPDHPLDDLIRTDRIPHIWCPGCGIGTAFSSCLSAIKATEIPYNMFTMVSGIGCSARGAGYIKLDSFHTTHGRAIPFASGIKMARPDLKVIVFSGDGDLFAIGGNHFIHAARRNMDLTVICVNNLTYGMTGGQVAATTPNMAKSTTTPLGNPDSPFNLPLLAYASGASYVARWTILHSRELTSSIKEAITRKGFSFIEVLSPCPINYGRRNKEKPIDTLKLYQERTIIKNGADPIGADIDFTKGVVIGTFINADRSTCDDRYTAIHRPCSDD</sequence>
<dbReference type="EMBL" id="CP054140">
    <property type="protein sequence ID" value="QQG65969.1"/>
    <property type="molecule type" value="Genomic_DNA"/>
</dbReference>
<dbReference type="PANTHER" id="PTHR48084:SF1">
    <property type="entry name" value="2-OXOGLUTARATE SYNTHASE SUBUNIT KORB"/>
    <property type="match status" value="1"/>
</dbReference>
<dbReference type="RefSeq" id="WP_199261645.1">
    <property type="nucleotide sequence ID" value="NZ_CP054140.1"/>
</dbReference>